<evidence type="ECO:0000256" key="2">
    <source>
        <dbReference type="SAM" id="MobiDB-lite"/>
    </source>
</evidence>
<keyword evidence="1" id="KW-0175">Coiled coil</keyword>
<gene>
    <name evidence="3" type="ORF">NPIL_462631</name>
</gene>
<proteinExistence type="predicted"/>
<accession>A0A8X6TB95</accession>
<evidence type="ECO:0000313" key="4">
    <source>
        <dbReference type="Proteomes" id="UP000887013"/>
    </source>
</evidence>
<dbReference type="AlphaFoldDB" id="A0A8X6TB95"/>
<feature type="coiled-coil region" evidence="1">
    <location>
        <begin position="740"/>
        <end position="841"/>
    </location>
</feature>
<name>A0A8X6TB95_NEPPI</name>
<feature type="coiled-coil region" evidence="1">
    <location>
        <begin position="109"/>
        <end position="310"/>
    </location>
</feature>
<protein>
    <submittedName>
        <fullName evidence="3">Uncharacterized protein</fullName>
    </submittedName>
</protein>
<organism evidence="3 4">
    <name type="scientific">Nephila pilipes</name>
    <name type="common">Giant wood spider</name>
    <name type="synonym">Nephila maculata</name>
    <dbReference type="NCBI Taxonomy" id="299642"/>
    <lineage>
        <taxon>Eukaryota</taxon>
        <taxon>Metazoa</taxon>
        <taxon>Ecdysozoa</taxon>
        <taxon>Arthropoda</taxon>
        <taxon>Chelicerata</taxon>
        <taxon>Arachnida</taxon>
        <taxon>Araneae</taxon>
        <taxon>Araneomorphae</taxon>
        <taxon>Entelegynae</taxon>
        <taxon>Araneoidea</taxon>
        <taxon>Nephilidae</taxon>
        <taxon>Nephila</taxon>
    </lineage>
</organism>
<evidence type="ECO:0000313" key="3">
    <source>
        <dbReference type="EMBL" id="GFS89751.1"/>
    </source>
</evidence>
<dbReference type="Proteomes" id="UP000887013">
    <property type="component" value="Unassembled WGS sequence"/>
</dbReference>
<sequence>MFKEFVKSIISYRKEKNILSLQLSETLKKNIQDDIISAFLLSKPLIKHHIKLFQNSNSFFDFLLQLLDVDLKDYYDCMQDNDGDDYFKNKLKECENAKKKIQDDYQFKITKIKEEYETKMESLQNERENVNEKNEYQNLYLDKLNKCKNENKEILNKLNECEYENKKNLDKLKEFEEKNKKYFAEHEKEKEKYIKKLEEYVEKNKNYMKNLNEIELENEKYINKLKDLENEHEKCLRKLQQCKDENEQYRKKLKKLEYENEKCLKELEYYKEEKLKEIENDICDKYELEKMQLQKRIVQLTRKIERLKGEEKIEYNLDLQKYHEENIEIKKQLLDKDSIINDFKTKFEMCEFQRKKQEKLADISYNFISNLLSVSEDVLNENESQLYNEIKVKFSKKIEGYKREISDISMQYQNNQDALEDCQNKLDKVYEILYPFREQMFKLFGVKHRALISYDFHQIEMDLKELLKILKEFKQTIYEKICEHFGEDIQDNWMRHLLQLINDLIDYNIDFTHLKTTIEDSYKYCDENDNDEDESMDLDVTDMLKGIIQRANATRFCNESIMPLSHTNNEYFRKTIEDINFKHSIQVTELNNEIIRLKEENENYLQSNVLIENIDLKQQLEKCKDKCIELELQIETQEKDFKEQLHFLKNFEPQQSKWNCNEQNLNEEIAMQEKVIALQKELDETKEKYNRLNREIQNEKNIELPKKRSTSKPRTITSPKKKVISNPQSTVSPSKYQKYLKTYKLEIAGLKGKNKKLRDEILEKDEKISNDFKTLKECEENNNSLKEINETLKKKLNDCNAQIVSLKNDYNVQISNLKTENEKLKEELEENERYLSQINMNKKRKKILANLIQKKEWDI</sequence>
<reference evidence="3" key="1">
    <citation type="submission" date="2020-08" db="EMBL/GenBank/DDBJ databases">
        <title>Multicomponent nature underlies the extraordinary mechanical properties of spider dragline silk.</title>
        <authorList>
            <person name="Kono N."/>
            <person name="Nakamura H."/>
            <person name="Mori M."/>
            <person name="Yoshida Y."/>
            <person name="Ohtoshi R."/>
            <person name="Malay A.D."/>
            <person name="Moran D.A.P."/>
            <person name="Tomita M."/>
            <person name="Numata K."/>
            <person name="Arakawa K."/>
        </authorList>
    </citation>
    <scope>NUCLEOTIDE SEQUENCE</scope>
</reference>
<dbReference type="EMBL" id="BMAW01004578">
    <property type="protein sequence ID" value="GFS89751.1"/>
    <property type="molecule type" value="Genomic_DNA"/>
</dbReference>
<feature type="region of interest" description="Disordered" evidence="2">
    <location>
        <begin position="699"/>
        <end position="731"/>
    </location>
</feature>
<evidence type="ECO:0000256" key="1">
    <source>
        <dbReference type="SAM" id="Coils"/>
    </source>
</evidence>
<comment type="caution">
    <text evidence="3">The sequence shown here is derived from an EMBL/GenBank/DDBJ whole genome shotgun (WGS) entry which is preliminary data.</text>
</comment>
<feature type="coiled-coil region" evidence="1">
    <location>
        <begin position="587"/>
        <end position="640"/>
    </location>
</feature>
<dbReference type="OrthoDB" id="6473699at2759"/>
<keyword evidence="4" id="KW-1185">Reference proteome</keyword>